<comment type="caution">
    <text evidence="10">The sequence shown here is derived from an EMBL/GenBank/DDBJ whole genome shotgun (WGS) entry which is preliminary data.</text>
</comment>
<evidence type="ECO:0000256" key="2">
    <source>
        <dbReference type="ARBA" id="ARBA00022475"/>
    </source>
</evidence>
<evidence type="ECO:0000313" key="11">
    <source>
        <dbReference type="Proteomes" id="UP000588186"/>
    </source>
</evidence>
<keyword evidence="3" id="KW-0997">Cell inner membrane</keyword>
<dbReference type="InterPro" id="IPR050539">
    <property type="entry name" value="ThrE_Dicarb/AminoAcid_Exp"/>
</dbReference>
<feature type="transmembrane region" description="Helical" evidence="8">
    <location>
        <begin position="55"/>
        <end position="73"/>
    </location>
</feature>
<gene>
    <name evidence="10" type="ORF">JEOPIN946_01554</name>
</gene>
<proteinExistence type="inferred from homology"/>
<keyword evidence="5 8" id="KW-1133">Transmembrane helix</keyword>
<dbReference type="Proteomes" id="UP000588186">
    <property type="component" value="Unassembled WGS sequence"/>
</dbReference>
<keyword evidence="2" id="KW-1003">Cell membrane</keyword>
<sequence>MSNIILQFIFSFFASFSFGILFNIPRKHLIASGVTGACAWLTYYILFNALEIDPLIANFAGAIMLTSFSIFFTKKFHAPMIVFVTCGLIPLVPGGKAYEAVRNIVESDYSKALDAGFQAALISFSIAMGIILTEMFYEIFRNISKRGRDNTHAS</sequence>
<organism evidence="10 11">
    <name type="scientific">Phocicoccus pinnipedialis</name>
    <dbReference type="NCBI Taxonomy" id="110845"/>
    <lineage>
        <taxon>Bacteria</taxon>
        <taxon>Bacillati</taxon>
        <taxon>Bacillota</taxon>
        <taxon>Bacilli</taxon>
        <taxon>Bacillales</taxon>
        <taxon>Salinicoccaceae</taxon>
        <taxon>Phocicoccus</taxon>
    </lineage>
</organism>
<comment type="subcellular location">
    <subcellularLocation>
        <location evidence="1">Cell membrane</location>
        <topology evidence="1">Multi-pass membrane protein</topology>
    </subcellularLocation>
</comment>
<name>A0A6V7RNJ2_9BACL</name>
<dbReference type="RefSeq" id="WP_186078334.1">
    <property type="nucleotide sequence ID" value="NZ_CAJEWB010000012.1"/>
</dbReference>
<dbReference type="InterPro" id="IPR024528">
    <property type="entry name" value="ThrE_2"/>
</dbReference>
<accession>A0A6V7RNJ2</accession>
<dbReference type="PANTHER" id="PTHR34390">
    <property type="entry name" value="UPF0442 PROTEIN YJJB-RELATED"/>
    <property type="match status" value="1"/>
</dbReference>
<evidence type="ECO:0000256" key="7">
    <source>
        <dbReference type="ARBA" id="ARBA00034125"/>
    </source>
</evidence>
<reference evidence="10 11" key="1">
    <citation type="submission" date="2020-07" db="EMBL/GenBank/DDBJ databases">
        <authorList>
            <person name="Criscuolo A."/>
        </authorList>
    </citation>
    <scope>NUCLEOTIDE SEQUENCE [LARGE SCALE GENOMIC DNA]</scope>
    <source>
        <strain evidence="10">CIP107946</strain>
    </source>
</reference>
<evidence type="ECO:0000256" key="8">
    <source>
        <dbReference type="SAM" id="Phobius"/>
    </source>
</evidence>
<feature type="transmembrane region" description="Helical" evidence="8">
    <location>
        <begin position="6"/>
        <end position="22"/>
    </location>
</feature>
<feature type="transmembrane region" description="Helical" evidence="8">
    <location>
        <begin position="29"/>
        <end position="49"/>
    </location>
</feature>
<evidence type="ECO:0000256" key="4">
    <source>
        <dbReference type="ARBA" id="ARBA00022692"/>
    </source>
</evidence>
<dbReference type="EMBL" id="CAJEWB010000012">
    <property type="protein sequence ID" value="CAD2079313.1"/>
    <property type="molecule type" value="Genomic_DNA"/>
</dbReference>
<protein>
    <recommendedName>
        <fullName evidence="9">Threonine/Serine exporter ThrE domain-containing protein</fullName>
    </recommendedName>
</protein>
<dbReference type="Pfam" id="PF12821">
    <property type="entry name" value="ThrE_2"/>
    <property type="match status" value="1"/>
</dbReference>
<evidence type="ECO:0000256" key="3">
    <source>
        <dbReference type="ARBA" id="ARBA00022519"/>
    </source>
</evidence>
<keyword evidence="4 8" id="KW-0812">Transmembrane</keyword>
<comment type="similarity">
    <text evidence="7">Belongs to the ThrE exporter (TC 2.A.79) family.</text>
</comment>
<feature type="transmembrane region" description="Helical" evidence="8">
    <location>
        <begin position="118"/>
        <end position="140"/>
    </location>
</feature>
<evidence type="ECO:0000256" key="1">
    <source>
        <dbReference type="ARBA" id="ARBA00004651"/>
    </source>
</evidence>
<evidence type="ECO:0000313" key="10">
    <source>
        <dbReference type="EMBL" id="CAD2079313.1"/>
    </source>
</evidence>
<dbReference type="GO" id="GO:0015744">
    <property type="term" value="P:succinate transport"/>
    <property type="evidence" value="ECO:0007669"/>
    <property type="project" value="TreeGrafter"/>
</dbReference>
<dbReference type="AlphaFoldDB" id="A0A6V7RNJ2"/>
<dbReference type="PANTHER" id="PTHR34390:SF1">
    <property type="entry name" value="SUCCINATE TRANSPORTER SUBUNIT YJJB-RELATED"/>
    <property type="match status" value="1"/>
</dbReference>
<evidence type="ECO:0000256" key="5">
    <source>
        <dbReference type="ARBA" id="ARBA00022989"/>
    </source>
</evidence>
<feature type="transmembrane region" description="Helical" evidence="8">
    <location>
        <begin position="80"/>
        <end position="98"/>
    </location>
</feature>
<evidence type="ECO:0000259" key="9">
    <source>
        <dbReference type="Pfam" id="PF12821"/>
    </source>
</evidence>
<keyword evidence="11" id="KW-1185">Reference proteome</keyword>
<dbReference type="GO" id="GO:0005886">
    <property type="term" value="C:plasma membrane"/>
    <property type="evidence" value="ECO:0007669"/>
    <property type="project" value="UniProtKB-SubCell"/>
</dbReference>
<keyword evidence="6 8" id="KW-0472">Membrane</keyword>
<feature type="domain" description="Threonine/Serine exporter ThrE" evidence="9">
    <location>
        <begin position="7"/>
        <end position="135"/>
    </location>
</feature>
<evidence type="ECO:0000256" key="6">
    <source>
        <dbReference type="ARBA" id="ARBA00023136"/>
    </source>
</evidence>